<evidence type="ECO:0000313" key="2">
    <source>
        <dbReference type="Proteomes" id="UP000001449"/>
    </source>
</evidence>
<gene>
    <name evidence="1" type="ORF">THAPSDRAFT_9085</name>
</gene>
<reference evidence="1 2" key="2">
    <citation type="journal article" date="2008" name="Nature">
        <title>The Phaeodactylum genome reveals the evolutionary history of diatom genomes.</title>
        <authorList>
            <person name="Bowler C."/>
            <person name="Allen A.E."/>
            <person name="Badger J.H."/>
            <person name="Grimwood J."/>
            <person name="Jabbari K."/>
            <person name="Kuo A."/>
            <person name="Maheswari U."/>
            <person name="Martens C."/>
            <person name="Maumus F."/>
            <person name="Otillar R.P."/>
            <person name="Rayko E."/>
            <person name="Salamov A."/>
            <person name="Vandepoele K."/>
            <person name="Beszteri B."/>
            <person name="Gruber A."/>
            <person name="Heijde M."/>
            <person name="Katinka M."/>
            <person name="Mock T."/>
            <person name="Valentin K."/>
            <person name="Verret F."/>
            <person name="Berges J.A."/>
            <person name="Brownlee C."/>
            <person name="Cadoret J.P."/>
            <person name="Chiovitti A."/>
            <person name="Choi C.J."/>
            <person name="Coesel S."/>
            <person name="De Martino A."/>
            <person name="Detter J.C."/>
            <person name="Durkin C."/>
            <person name="Falciatore A."/>
            <person name="Fournet J."/>
            <person name="Haruta M."/>
            <person name="Huysman M.J."/>
            <person name="Jenkins B.D."/>
            <person name="Jiroutova K."/>
            <person name="Jorgensen R.E."/>
            <person name="Joubert Y."/>
            <person name="Kaplan A."/>
            <person name="Kroger N."/>
            <person name="Kroth P.G."/>
            <person name="La Roche J."/>
            <person name="Lindquist E."/>
            <person name="Lommer M."/>
            <person name="Martin-Jezequel V."/>
            <person name="Lopez P.J."/>
            <person name="Lucas S."/>
            <person name="Mangogna M."/>
            <person name="McGinnis K."/>
            <person name="Medlin L.K."/>
            <person name="Montsant A."/>
            <person name="Oudot-Le Secq M.P."/>
            <person name="Napoli C."/>
            <person name="Obornik M."/>
            <person name="Parker M.S."/>
            <person name="Petit J.L."/>
            <person name="Porcel B.M."/>
            <person name="Poulsen N."/>
            <person name="Robison M."/>
            <person name="Rychlewski L."/>
            <person name="Rynearson T.A."/>
            <person name="Schmutz J."/>
            <person name="Shapiro H."/>
            <person name="Siaut M."/>
            <person name="Stanley M."/>
            <person name="Sussman M.R."/>
            <person name="Taylor A.R."/>
            <person name="Vardi A."/>
            <person name="von Dassow P."/>
            <person name="Vyverman W."/>
            <person name="Willis A."/>
            <person name="Wyrwicz L.S."/>
            <person name="Rokhsar D.S."/>
            <person name="Weissenbach J."/>
            <person name="Armbrust E.V."/>
            <person name="Green B.R."/>
            <person name="Van de Peer Y."/>
            <person name="Grigoriev I.V."/>
        </authorList>
    </citation>
    <scope>NUCLEOTIDE SEQUENCE [LARGE SCALE GENOMIC DNA]</scope>
    <source>
        <strain evidence="1 2">CCMP1335</strain>
    </source>
</reference>
<protein>
    <submittedName>
        <fullName evidence="1">Uncharacterized protein</fullName>
    </submittedName>
</protein>
<dbReference type="EMBL" id="CM000647">
    <property type="protein sequence ID" value="EED89654.1"/>
    <property type="molecule type" value="Genomic_DNA"/>
</dbReference>
<keyword evidence="2" id="KW-1185">Reference proteome</keyword>
<dbReference type="HOGENOM" id="CLU_1368689_0_0_1"/>
<reference evidence="1 2" key="1">
    <citation type="journal article" date="2004" name="Science">
        <title>The genome of the diatom Thalassiosira pseudonana: ecology, evolution, and metabolism.</title>
        <authorList>
            <person name="Armbrust E.V."/>
            <person name="Berges J.A."/>
            <person name="Bowler C."/>
            <person name="Green B.R."/>
            <person name="Martinez D."/>
            <person name="Putnam N.H."/>
            <person name="Zhou S."/>
            <person name="Allen A.E."/>
            <person name="Apt K.E."/>
            <person name="Bechner M."/>
            <person name="Brzezinski M.A."/>
            <person name="Chaal B.K."/>
            <person name="Chiovitti A."/>
            <person name="Davis A.K."/>
            <person name="Demarest M.S."/>
            <person name="Detter J.C."/>
            <person name="Glavina T."/>
            <person name="Goodstein D."/>
            <person name="Hadi M.Z."/>
            <person name="Hellsten U."/>
            <person name="Hildebrand M."/>
            <person name="Jenkins B.D."/>
            <person name="Jurka J."/>
            <person name="Kapitonov V.V."/>
            <person name="Kroger N."/>
            <person name="Lau W.W."/>
            <person name="Lane T.W."/>
            <person name="Larimer F.W."/>
            <person name="Lippmeier J.C."/>
            <person name="Lucas S."/>
            <person name="Medina M."/>
            <person name="Montsant A."/>
            <person name="Obornik M."/>
            <person name="Parker M.S."/>
            <person name="Palenik B."/>
            <person name="Pazour G.J."/>
            <person name="Richardson P.M."/>
            <person name="Rynearson T.A."/>
            <person name="Saito M.A."/>
            <person name="Schwartz D.C."/>
            <person name="Thamatrakoln K."/>
            <person name="Valentin K."/>
            <person name="Vardi A."/>
            <person name="Wilkerson F.P."/>
            <person name="Rokhsar D.S."/>
        </authorList>
    </citation>
    <scope>NUCLEOTIDE SEQUENCE [LARGE SCALE GENOMIC DNA]</scope>
    <source>
        <strain evidence="1 2">CCMP1335</strain>
    </source>
</reference>
<proteinExistence type="predicted"/>
<dbReference type="KEGG" id="tps:THAPSDRAFT_9085"/>
<dbReference type="AlphaFoldDB" id="B8CAB6"/>
<dbReference type="PANTHER" id="PTHR36383:SF1">
    <property type="entry name" value="PROTEIN, PUTATIVE-RELATED"/>
    <property type="match status" value="1"/>
</dbReference>
<organism evidence="1 2">
    <name type="scientific">Thalassiosira pseudonana</name>
    <name type="common">Marine diatom</name>
    <name type="synonym">Cyclotella nana</name>
    <dbReference type="NCBI Taxonomy" id="35128"/>
    <lineage>
        <taxon>Eukaryota</taxon>
        <taxon>Sar</taxon>
        <taxon>Stramenopiles</taxon>
        <taxon>Ochrophyta</taxon>
        <taxon>Bacillariophyta</taxon>
        <taxon>Coscinodiscophyceae</taxon>
        <taxon>Thalassiosirophycidae</taxon>
        <taxon>Thalassiosirales</taxon>
        <taxon>Thalassiosiraceae</taxon>
        <taxon>Thalassiosira</taxon>
    </lineage>
</organism>
<dbReference type="Proteomes" id="UP000001449">
    <property type="component" value="Chromosome 12"/>
</dbReference>
<dbReference type="OMA" id="YSATWTH"/>
<dbReference type="PANTHER" id="PTHR36383">
    <property type="entry name" value="OS09G0529350 PROTEIN"/>
    <property type="match status" value="1"/>
</dbReference>
<sequence>MFSRVSSFVIISPSTSYSATWTHDEQQIRQSSHHNRRQIALAAKKDEEEDKFSFQQRIESVKTGVVGLLAGGIVSTPFIALHDIPAYGAASWEFDTDMGSLQAALFAIVYRYCVREEDDNDMLNMGVIGAFVVVRTLSRVRVPSYCTAAPLDCGDPLRYFDWDMIEQLALNGLESVALFGGAAAAMEFAYSEKWIGKFPN</sequence>
<dbReference type="RefSeq" id="XP_002293193.1">
    <property type="nucleotide sequence ID" value="XM_002293157.1"/>
</dbReference>
<name>B8CAB6_THAPS</name>
<dbReference type="GeneID" id="7447541"/>
<evidence type="ECO:0000313" key="1">
    <source>
        <dbReference type="EMBL" id="EED89654.1"/>
    </source>
</evidence>
<dbReference type="PaxDb" id="35128-Thaps9085"/>
<accession>B8CAB6</accession>
<dbReference type="eggNOG" id="ENOG502SBEI">
    <property type="taxonomic scope" value="Eukaryota"/>
</dbReference>
<dbReference type="InParanoid" id="B8CAB6"/>